<protein>
    <submittedName>
        <fullName evidence="2">Glycosyltransferase</fullName>
    </submittedName>
</protein>
<reference evidence="2" key="1">
    <citation type="submission" date="2020-10" db="EMBL/GenBank/DDBJ databases">
        <title>Ca. Dormibacterota MAGs.</title>
        <authorList>
            <person name="Montgomery K."/>
        </authorList>
    </citation>
    <scope>NUCLEOTIDE SEQUENCE [LARGE SCALE GENOMIC DNA]</scope>
    <source>
        <strain evidence="2">SC8812_S17_10</strain>
    </source>
</reference>
<dbReference type="PANTHER" id="PTHR45947">
    <property type="entry name" value="SULFOQUINOVOSYL TRANSFERASE SQD2"/>
    <property type="match status" value="1"/>
</dbReference>
<proteinExistence type="predicted"/>
<evidence type="ECO:0000313" key="3">
    <source>
        <dbReference type="Proteomes" id="UP000612893"/>
    </source>
</evidence>
<dbReference type="InterPro" id="IPR050194">
    <property type="entry name" value="Glycosyltransferase_grp1"/>
</dbReference>
<name>A0A934NEQ0_9BACT</name>
<evidence type="ECO:0000313" key="2">
    <source>
        <dbReference type="EMBL" id="MBJ7599782.1"/>
    </source>
</evidence>
<dbReference type="PANTHER" id="PTHR45947:SF3">
    <property type="entry name" value="SULFOQUINOVOSYL TRANSFERASE SQD2"/>
    <property type="match status" value="1"/>
</dbReference>
<dbReference type="Proteomes" id="UP000612893">
    <property type="component" value="Unassembled WGS sequence"/>
</dbReference>
<dbReference type="Gene3D" id="3.40.50.2000">
    <property type="entry name" value="Glycogen Phosphorylase B"/>
    <property type="match status" value="2"/>
</dbReference>
<comment type="caution">
    <text evidence="2">The sequence shown here is derived from an EMBL/GenBank/DDBJ whole genome shotgun (WGS) entry which is preliminary data.</text>
</comment>
<dbReference type="InterPro" id="IPR001296">
    <property type="entry name" value="Glyco_trans_1"/>
</dbReference>
<dbReference type="SUPFAM" id="SSF53756">
    <property type="entry name" value="UDP-Glycosyltransferase/glycogen phosphorylase"/>
    <property type="match status" value="1"/>
</dbReference>
<sequence length="371" mass="40584">MLKAFPSAPVYTSFYDPDGTFPEFRSVEVRTLPINRAAPLRRRHRMALPMLAHTFSRLTVQARVVLCSSSGWAHGTRVGGRKVVYCYTPARWLYQPASYLRGASPATRAALNAMRPYLARWDRRAAASADAYITSSSAVRERIRLAYGLQAELIPPPHAIDSAGPRQAVPGVPEGSFLCVSRLLPYKNLDAVVSAFRLLPDRHLVLVGDGPIAPRLRDGAPENVIFKSRVSDAELRWLYSSCRALVAASYEDFGLTPLEAAAFGKPAAVLRWGGFLDTVVEGETGLFFDSPAPESIALVLARLEATEFSRRRIVAHIERFSEANFIRSMRKAALPSTSPPPACGGRLEGGLAETVPLRLEEAGAWPEAVRG</sequence>
<gene>
    <name evidence="2" type="ORF">JF922_17105</name>
</gene>
<feature type="domain" description="Glycosyl transferase family 1" evidence="1">
    <location>
        <begin position="177"/>
        <end position="313"/>
    </location>
</feature>
<accession>A0A934NEQ0</accession>
<keyword evidence="3" id="KW-1185">Reference proteome</keyword>
<dbReference type="EMBL" id="JAEKNR010000173">
    <property type="protein sequence ID" value="MBJ7599782.1"/>
    <property type="molecule type" value="Genomic_DNA"/>
</dbReference>
<dbReference type="Pfam" id="PF00534">
    <property type="entry name" value="Glycos_transf_1"/>
    <property type="match status" value="1"/>
</dbReference>
<organism evidence="2 3">
    <name type="scientific">Candidatus Nephthysia bennettiae</name>
    <dbReference type="NCBI Taxonomy" id="3127016"/>
    <lineage>
        <taxon>Bacteria</taxon>
        <taxon>Bacillati</taxon>
        <taxon>Candidatus Dormiibacterota</taxon>
        <taxon>Candidatus Dormibacteria</taxon>
        <taxon>Candidatus Dormibacterales</taxon>
        <taxon>Candidatus Dormibacteraceae</taxon>
        <taxon>Candidatus Nephthysia</taxon>
    </lineage>
</organism>
<dbReference type="AlphaFoldDB" id="A0A934NEQ0"/>
<evidence type="ECO:0000259" key="1">
    <source>
        <dbReference type="Pfam" id="PF00534"/>
    </source>
</evidence>